<sequence length="119" mass="13027">MKSWTRWQDWVSLVLGVILFITPWVFGTAINGTRSWDAWILGIIGVVLALIALAMVSAATVTEWISVVLGIVVFITPWIFGFATLGAAAWPAWIIGALFVIVNAWALYQTRTPRVGVPA</sequence>
<comment type="caution">
    <text evidence="3">The sequence shown here is derived from an EMBL/GenBank/DDBJ whole genome shotgun (WGS) entry which is preliminary data.</text>
</comment>
<dbReference type="InterPro" id="IPR005530">
    <property type="entry name" value="SPW"/>
</dbReference>
<name>A0A8J3N286_9CHLR</name>
<proteinExistence type="predicted"/>
<reference evidence="3" key="1">
    <citation type="submission" date="2020-10" db="EMBL/GenBank/DDBJ databases">
        <title>Taxonomic study of unclassified bacteria belonging to the class Ktedonobacteria.</title>
        <authorList>
            <person name="Yabe S."/>
            <person name="Wang C.M."/>
            <person name="Zheng Y."/>
            <person name="Sakai Y."/>
            <person name="Cavaletti L."/>
            <person name="Monciardini P."/>
            <person name="Donadio S."/>
        </authorList>
    </citation>
    <scope>NUCLEOTIDE SEQUENCE</scope>
    <source>
        <strain evidence="3">ID150040</strain>
    </source>
</reference>
<feature type="transmembrane region" description="Helical" evidence="1">
    <location>
        <begin position="38"/>
        <end position="57"/>
    </location>
</feature>
<evidence type="ECO:0000313" key="4">
    <source>
        <dbReference type="Proteomes" id="UP000597444"/>
    </source>
</evidence>
<gene>
    <name evidence="3" type="ORF">KSF_052450</name>
</gene>
<feature type="domain" description="SPW repeat-containing integral membrane" evidence="2">
    <location>
        <begin position="7"/>
        <end position="103"/>
    </location>
</feature>
<organism evidence="3 4">
    <name type="scientific">Reticulibacter mediterranei</name>
    <dbReference type="NCBI Taxonomy" id="2778369"/>
    <lineage>
        <taxon>Bacteria</taxon>
        <taxon>Bacillati</taxon>
        <taxon>Chloroflexota</taxon>
        <taxon>Ktedonobacteria</taxon>
        <taxon>Ktedonobacterales</taxon>
        <taxon>Reticulibacteraceae</taxon>
        <taxon>Reticulibacter</taxon>
    </lineage>
</organism>
<dbReference type="Pfam" id="PF03779">
    <property type="entry name" value="SPW"/>
    <property type="match status" value="1"/>
</dbReference>
<feature type="transmembrane region" description="Helical" evidence="1">
    <location>
        <begin position="7"/>
        <end position="26"/>
    </location>
</feature>
<accession>A0A8J3N286</accession>
<dbReference type="Proteomes" id="UP000597444">
    <property type="component" value="Unassembled WGS sequence"/>
</dbReference>
<dbReference type="RefSeq" id="WP_220205890.1">
    <property type="nucleotide sequence ID" value="NZ_BNJK01000001.1"/>
</dbReference>
<keyword evidence="1" id="KW-0812">Transmembrane</keyword>
<evidence type="ECO:0000256" key="1">
    <source>
        <dbReference type="SAM" id="Phobius"/>
    </source>
</evidence>
<dbReference type="EMBL" id="BNJK01000001">
    <property type="protein sequence ID" value="GHO95197.1"/>
    <property type="molecule type" value="Genomic_DNA"/>
</dbReference>
<evidence type="ECO:0000259" key="2">
    <source>
        <dbReference type="Pfam" id="PF03779"/>
    </source>
</evidence>
<evidence type="ECO:0000313" key="3">
    <source>
        <dbReference type="EMBL" id="GHO95197.1"/>
    </source>
</evidence>
<keyword evidence="1" id="KW-1133">Transmembrane helix</keyword>
<feature type="transmembrane region" description="Helical" evidence="1">
    <location>
        <begin position="64"/>
        <end position="84"/>
    </location>
</feature>
<keyword evidence="4" id="KW-1185">Reference proteome</keyword>
<protein>
    <recommendedName>
        <fullName evidence="2">SPW repeat-containing integral membrane domain-containing protein</fullName>
    </recommendedName>
</protein>
<feature type="transmembrane region" description="Helical" evidence="1">
    <location>
        <begin position="90"/>
        <end position="108"/>
    </location>
</feature>
<dbReference type="AlphaFoldDB" id="A0A8J3N286"/>
<keyword evidence="1" id="KW-0472">Membrane</keyword>